<gene>
    <name evidence="3" type="ORF">RFN28_30455</name>
</gene>
<evidence type="ECO:0000313" key="4">
    <source>
        <dbReference type="Proteomes" id="UP001287059"/>
    </source>
</evidence>
<accession>A0ABU4Y9J3</accession>
<keyword evidence="2" id="KW-0472">Membrane</keyword>
<proteinExistence type="predicted"/>
<name>A0ABU4Y9J3_9HYPH</name>
<dbReference type="EMBL" id="JAVIIW010000056">
    <property type="protein sequence ID" value="MDX8482750.1"/>
    <property type="molecule type" value="Genomic_DNA"/>
</dbReference>
<comment type="caution">
    <text evidence="3">The sequence shown here is derived from an EMBL/GenBank/DDBJ whole genome shotgun (WGS) entry which is preliminary data.</text>
</comment>
<keyword evidence="4" id="KW-1185">Reference proteome</keyword>
<dbReference type="RefSeq" id="WP_320290840.1">
    <property type="nucleotide sequence ID" value="NZ_JAVIIW010000056.1"/>
</dbReference>
<sequence length="78" mass="8427">MPRISAKPDLRNAESHPANDNHLSAPANLSSILDLIEDDEDMTDIARRAERLGNAVVVAMALCLIVAPAIYLTLVYGI</sequence>
<keyword evidence="2" id="KW-1133">Transmembrane helix</keyword>
<evidence type="ECO:0000313" key="3">
    <source>
        <dbReference type="EMBL" id="MDX8482750.1"/>
    </source>
</evidence>
<feature type="region of interest" description="Disordered" evidence="1">
    <location>
        <begin position="1"/>
        <end position="25"/>
    </location>
</feature>
<feature type="transmembrane region" description="Helical" evidence="2">
    <location>
        <begin position="52"/>
        <end position="76"/>
    </location>
</feature>
<dbReference type="Proteomes" id="UP001287059">
    <property type="component" value="Unassembled WGS sequence"/>
</dbReference>
<keyword evidence="2" id="KW-0812">Transmembrane</keyword>
<protein>
    <submittedName>
        <fullName evidence="3">Uncharacterized protein</fullName>
    </submittedName>
</protein>
<evidence type="ECO:0000256" key="2">
    <source>
        <dbReference type="SAM" id="Phobius"/>
    </source>
</evidence>
<feature type="compositionally biased region" description="Basic and acidic residues" evidence="1">
    <location>
        <begin position="1"/>
        <end position="19"/>
    </location>
</feature>
<evidence type="ECO:0000256" key="1">
    <source>
        <dbReference type="SAM" id="MobiDB-lite"/>
    </source>
</evidence>
<reference evidence="3 4" key="1">
    <citation type="submission" date="2023-08" db="EMBL/GenBank/DDBJ databases">
        <title>Implementing the SeqCode for naming new Mesorhizobium species isolated from Vachellia karroo root nodules.</title>
        <authorList>
            <person name="Van Lill M."/>
        </authorList>
    </citation>
    <scope>NUCLEOTIDE SEQUENCE [LARGE SCALE GENOMIC DNA]</scope>
    <source>
        <strain evidence="3 4">VK24D</strain>
    </source>
</reference>
<organism evidence="3 4">
    <name type="scientific">Mesorhizobium album</name>
    <dbReference type="NCBI Taxonomy" id="3072314"/>
    <lineage>
        <taxon>Bacteria</taxon>
        <taxon>Pseudomonadati</taxon>
        <taxon>Pseudomonadota</taxon>
        <taxon>Alphaproteobacteria</taxon>
        <taxon>Hyphomicrobiales</taxon>
        <taxon>Phyllobacteriaceae</taxon>
        <taxon>Mesorhizobium</taxon>
    </lineage>
</organism>